<keyword evidence="2" id="KW-1185">Reference proteome</keyword>
<evidence type="ECO:0000313" key="2">
    <source>
        <dbReference type="Proteomes" id="UP000288102"/>
    </source>
</evidence>
<name>A0A434A3F2_9FLAO</name>
<gene>
    <name evidence="1" type="ORF">D0817_18675</name>
</gene>
<dbReference type="EMBL" id="QWDM01000013">
    <property type="protein sequence ID" value="RUT68929.1"/>
    <property type="molecule type" value="Genomic_DNA"/>
</dbReference>
<accession>A0A434A3F2</accession>
<organism evidence="1 2">
    <name type="scientific">Flavobacterium cupreum</name>
    <dbReference type="NCBI Taxonomy" id="2133766"/>
    <lineage>
        <taxon>Bacteria</taxon>
        <taxon>Pseudomonadati</taxon>
        <taxon>Bacteroidota</taxon>
        <taxon>Flavobacteriia</taxon>
        <taxon>Flavobacteriales</taxon>
        <taxon>Flavobacteriaceae</taxon>
        <taxon>Flavobacterium</taxon>
    </lineage>
</organism>
<reference evidence="2" key="1">
    <citation type="journal article" date="2019" name="Syst. Appl. Microbiol.">
        <title>Flavobacterium circumlabens sp. nov. and Flavobacterium cupreum sp. nov., two psychrotrophic species isolated from Antarctic environmental samples.</title>
        <authorList>
            <person name="Kralova S."/>
            <person name="Busse H.-J."/>
            <person name="Svec P."/>
            <person name="Maslanova I."/>
            <person name="Stankova E."/>
            <person name="Bartak M."/>
            <person name="Sedlacek I."/>
        </authorList>
    </citation>
    <scope>NUCLEOTIDE SEQUENCE [LARGE SCALE GENOMIC DNA]</scope>
    <source>
        <strain evidence="2">CCM 8825</strain>
    </source>
</reference>
<dbReference type="AlphaFoldDB" id="A0A434A3F2"/>
<comment type="caution">
    <text evidence="1">The sequence shown here is derived from an EMBL/GenBank/DDBJ whole genome shotgun (WGS) entry which is preliminary data.</text>
</comment>
<protein>
    <submittedName>
        <fullName evidence="1">Uncharacterized protein</fullName>
    </submittedName>
</protein>
<evidence type="ECO:0000313" key="1">
    <source>
        <dbReference type="EMBL" id="RUT68929.1"/>
    </source>
</evidence>
<sequence>MKDKKSFLNFIKKNELNVCLLKKNCKFAHSKIIKFLNKKEYYWFTPFSNHEKASKRRFSKQ</sequence>
<dbReference type="Proteomes" id="UP000288102">
    <property type="component" value="Unassembled WGS sequence"/>
</dbReference>
<proteinExistence type="predicted"/>